<dbReference type="EMBL" id="CP002454">
    <property type="protein sequence ID" value="ADV67702.1"/>
    <property type="molecule type" value="Genomic_DNA"/>
</dbReference>
<gene>
    <name evidence="1" type="ordered locus">Deima_2059</name>
</gene>
<evidence type="ECO:0000313" key="2">
    <source>
        <dbReference type="Proteomes" id="UP000008635"/>
    </source>
</evidence>
<evidence type="ECO:0000313" key="1">
    <source>
        <dbReference type="EMBL" id="ADV67702.1"/>
    </source>
</evidence>
<organism evidence="1 2">
    <name type="scientific">Deinococcus maricopensis (strain DSM 21211 / LMG 22137 / NRRL B-23946 / LB-34)</name>
    <dbReference type="NCBI Taxonomy" id="709986"/>
    <lineage>
        <taxon>Bacteria</taxon>
        <taxon>Thermotogati</taxon>
        <taxon>Deinococcota</taxon>
        <taxon>Deinococci</taxon>
        <taxon>Deinococcales</taxon>
        <taxon>Deinococcaceae</taxon>
        <taxon>Deinococcus</taxon>
    </lineage>
</organism>
<protein>
    <submittedName>
        <fullName evidence="1">Uncharacterized protein</fullName>
    </submittedName>
</protein>
<reference evidence="2" key="2">
    <citation type="submission" date="2011-01" db="EMBL/GenBank/DDBJ databases">
        <title>The complete genome of Deinococcus maricopensis DSM 21211.</title>
        <authorList>
            <consortium name="US DOE Joint Genome Institute (JGI-PGF)"/>
            <person name="Lucas S."/>
            <person name="Copeland A."/>
            <person name="Lapidus A."/>
            <person name="Goodwin L."/>
            <person name="Pitluck S."/>
            <person name="Kyrpides N."/>
            <person name="Mavromatis K."/>
            <person name="Pagani I."/>
            <person name="Ivanova N."/>
            <person name="Ovchinnikova G."/>
            <person name="Zeytun A."/>
            <person name="Detter J.C."/>
            <person name="Han C."/>
            <person name="Land M."/>
            <person name="Hauser L."/>
            <person name="Markowitz V."/>
            <person name="Cheng J.-F."/>
            <person name="Hugenholtz P."/>
            <person name="Woyke T."/>
            <person name="Wu D."/>
            <person name="Pukall R."/>
            <person name="Gehrich-Schroeter G."/>
            <person name="Brambilla E."/>
            <person name="Klenk H.-P."/>
            <person name="Eisen J.A."/>
        </authorList>
    </citation>
    <scope>NUCLEOTIDE SEQUENCE [LARGE SCALE GENOMIC DNA]</scope>
    <source>
        <strain evidence="2">DSM 21211 / LMG 22137 / NRRL B-23946 / LB-34</strain>
    </source>
</reference>
<reference evidence="1 2" key="1">
    <citation type="journal article" date="2011" name="Stand. Genomic Sci.">
        <title>Complete genome sequence of Deinococcus maricopensis type strain (LB-34).</title>
        <authorList>
            <person name="Pukall R."/>
            <person name="Zeytun A."/>
            <person name="Lucas S."/>
            <person name="Lapidus A."/>
            <person name="Hammon N."/>
            <person name="Deshpande S."/>
            <person name="Nolan M."/>
            <person name="Cheng J.F."/>
            <person name="Pitluck S."/>
            <person name="Liolios K."/>
            <person name="Pagani I."/>
            <person name="Mikhailova N."/>
            <person name="Ivanova N."/>
            <person name="Mavromatis K."/>
            <person name="Pati A."/>
            <person name="Tapia R."/>
            <person name="Han C."/>
            <person name="Goodwin L."/>
            <person name="Chen A."/>
            <person name="Palaniappan K."/>
            <person name="Land M."/>
            <person name="Hauser L."/>
            <person name="Chang Y.J."/>
            <person name="Jeffries C.D."/>
            <person name="Brambilla E.M."/>
            <person name="Rohde M."/>
            <person name="Goker M."/>
            <person name="Detter J.C."/>
            <person name="Woyke T."/>
            <person name="Bristow J."/>
            <person name="Eisen J.A."/>
            <person name="Markowitz V."/>
            <person name="Hugenholtz P."/>
            <person name="Kyrpides N.C."/>
            <person name="Klenk H.P."/>
        </authorList>
    </citation>
    <scope>NUCLEOTIDE SEQUENCE [LARGE SCALE GENOMIC DNA]</scope>
    <source>
        <strain evidence="2">DSM 21211 / LMG 22137 / NRRL B-23946 / LB-34</strain>
    </source>
</reference>
<dbReference type="STRING" id="709986.Deima_2059"/>
<dbReference type="RefSeq" id="WP_013557207.1">
    <property type="nucleotide sequence ID" value="NC_014958.1"/>
</dbReference>
<dbReference type="HOGENOM" id="CLU_2166828_0_0_0"/>
<dbReference type="Proteomes" id="UP000008635">
    <property type="component" value="Chromosome"/>
</dbReference>
<dbReference type="AlphaFoldDB" id="E8U9G3"/>
<accession>E8U9G3</accession>
<name>E8U9G3_DEIML</name>
<sequence length="110" mass="11263" precursor="true">MKWIEQLRVRAGAYGGLLAALPFLLALLGWTAATHDPTRPVLAAGAPAAPELRAAPPSPTGGGVLLDVALPARAPLPRPTFTRAGRAQGTAAPRAARTLAELGRRQTDGG</sequence>
<dbReference type="KEGG" id="dmr:Deima_2059"/>
<keyword evidence="2" id="KW-1185">Reference proteome</keyword>
<proteinExistence type="predicted"/>